<dbReference type="Pfam" id="PF01541">
    <property type="entry name" value="GIY-YIG"/>
    <property type="match status" value="1"/>
</dbReference>
<name>A0A844GUJ2_9CHRO</name>
<dbReference type="InterPro" id="IPR000305">
    <property type="entry name" value="GIY-YIG_endonuc"/>
</dbReference>
<dbReference type="EMBL" id="WMIA01000022">
    <property type="protein sequence ID" value="MTF40147.1"/>
    <property type="molecule type" value="Genomic_DNA"/>
</dbReference>
<accession>A0A844GUJ2</accession>
<dbReference type="CDD" id="cd10450">
    <property type="entry name" value="GIY-YIG_AtGrxS16_like"/>
    <property type="match status" value="1"/>
</dbReference>
<organism evidence="2 3">
    <name type="scientific">Cyanobacterium aponinum 0216</name>
    <dbReference type="NCBI Taxonomy" id="2676140"/>
    <lineage>
        <taxon>Bacteria</taxon>
        <taxon>Bacillati</taxon>
        <taxon>Cyanobacteriota</taxon>
        <taxon>Cyanophyceae</taxon>
        <taxon>Oscillatoriophycideae</taxon>
        <taxon>Chroococcales</taxon>
        <taxon>Geminocystaceae</taxon>
        <taxon>Cyanobacterium</taxon>
    </lineage>
</organism>
<dbReference type="RefSeq" id="WP_015220225.1">
    <property type="nucleotide sequence ID" value="NZ_WMIA01000022.1"/>
</dbReference>
<dbReference type="Proteomes" id="UP000437131">
    <property type="component" value="Unassembled WGS sequence"/>
</dbReference>
<reference evidence="2 3" key="1">
    <citation type="submission" date="2019-11" db="EMBL/GenBank/DDBJ databases">
        <title>Isolation of a new High Light Tolerant Cyanobacteria.</title>
        <authorList>
            <person name="Dobson Z."/>
            <person name="Vaughn N."/>
            <person name="Vaughn M."/>
            <person name="Fromme P."/>
            <person name="Mazor Y."/>
        </authorList>
    </citation>
    <scope>NUCLEOTIDE SEQUENCE [LARGE SCALE GENOMIC DNA]</scope>
    <source>
        <strain evidence="2 3">0216</strain>
    </source>
</reference>
<feature type="domain" description="GIY-YIG" evidence="1">
    <location>
        <begin position="33"/>
        <end position="86"/>
    </location>
</feature>
<dbReference type="InterPro" id="IPR049578">
    <property type="entry name" value="CAXIP1-like_GIY-YIG_dom"/>
</dbReference>
<gene>
    <name evidence="2" type="ORF">GGC33_14590</name>
</gene>
<dbReference type="AlphaFoldDB" id="A0A844GUJ2"/>
<evidence type="ECO:0000313" key="2">
    <source>
        <dbReference type="EMBL" id="MTF40147.1"/>
    </source>
</evidence>
<proteinExistence type="predicted"/>
<protein>
    <submittedName>
        <fullName evidence="2">GIY-YIG nuclease family protein</fullName>
    </submittedName>
</protein>
<comment type="caution">
    <text evidence="2">The sequence shown here is derived from an EMBL/GenBank/DDBJ whole genome shotgun (WGS) entry which is preliminary data.</text>
</comment>
<sequence>MTISSSLPKLNDLSFLPYLDDTGKISSELEGKIGIYAIFDQNKNLRYIGYSRNLFLSLKQHLIRQSDNCSWLKLYSFDRPNRTILEEIKQNWLAENQHIPEGNGEKENLWTQPIDAKLTMTMGEKEEYQELDEISKVKFLKKIARKLEEDIKEKLTLKGVTMEIRFNPKLKEEGLLDLK</sequence>
<evidence type="ECO:0000313" key="3">
    <source>
        <dbReference type="Proteomes" id="UP000437131"/>
    </source>
</evidence>
<evidence type="ECO:0000259" key="1">
    <source>
        <dbReference type="Pfam" id="PF01541"/>
    </source>
</evidence>